<dbReference type="GO" id="GO:0008168">
    <property type="term" value="F:methyltransferase activity"/>
    <property type="evidence" value="ECO:0007669"/>
    <property type="project" value="UniProtKB-KW"/>
</dbReference>
<organism evidence="1 2">
    <name type="scientific">Listeria monocytogenes</name>
    <dbReference type="NCBI Taxonomy" id="1639"/>
    <lineage>
        <taxon>Bacteria</taxon>
        <taxon>Bacillati</taxon>
        <taxon>Bacillota</taxon>
        <taxon>Bacilli</taxon>
        <taxon>Bacillales</taxon>
        <taxon>Listeriaceae</taxon>
        <taxon>Listeria</taxon>
    </lineage>
</organism>
<proteinExistence type="predicted"/>
<gene>
    <name evidence="1" type="ORF">D5N24_15825</name>
</gene>
<sequence length="49" mass="5615">MKKKRVVIISLLLLLVSVIGISSYFLFKDKINLLDVDHSAVDWNGKKQK</sequence>
<accession>A0A823LSY2</accession>
<dbReference type="GO" id="GO:0032259">
    <property type="term" value="P:methylation"/>
    <property type="evidence" value="ECO:0007669"/>
    <property type="project" value="UniProtKB-KW"/>
</dbReference>
<keyword evidence="1" id="KW-0808">Transferase</keyword>
<dbReference type="EMBL" id="AABGHY010000027">
    <property type="protein sequence ID" value="EAH3295868.1"/>
    <property type="molecule type" value="Genomic_DNA"/>
</dbReference>
<protein>
    <submittedName>
        <fullName evidence="1">tRNA (Uracil-5-)-methyltransferase</fullName>
    </submittedName>
</protein>
<comment type="caution">
    <text evidence="1">The sequence shown here is derived from an EMBL/GenBank/DDBJ whole genome shotgun (WGS) entry which is preliminary data.</text>
</comment>
<keyword evidence="1" id="KW-0489">Methyltransferase</keyword>
<feature type="non-terminal residue" evidence="1">
    <location>
        <position position="49"/>
    </location>
</feature>
<reference evidence="1 2" key="1">
    <citation type="submission" date="2019-04" db="EMBL/GenBank/DDBJ databases">
        <authorList>
            <person name="Ashton P.M."/>
            <person name="Dallman T."/>
            <person name="Nair S."/>
            <person name="De Pinna E."/>
            <person name="Peters T."/>
            <person name="Grant K."/>
        </authorList>
    </citation>
    <scope>NUCLEOTIDE SEQUENCE [LARGE SCALE GENOMIC DNA]</scope>
    <source>
        <strain evidence="1 2">282352</strain>
    </source>
</reference>
<dbReference type="AlphaFoldDB" id="A0A823LSY2"/>
<evidence type="ECO:0000313" key="2">
    <source>
        <dbReference type="Proteomes" id="UP000530452"/>
    </source>
</evidence>
<evidence type="ECO:0000313" key="1">
    <source>
        <dbReference type="EMBL" id="EAH3295868.1"/>
    </source>
</evidence>
<name>A0A823LSY2_LISMN</name>
<dbReference type="Proteomes" id="UP000530452">
    <property type="component" value="Unassembled WGS sequence"/>
</dbReference>